<keyword evidence="1" id="KW-0975">Bacterial flagellum</keyword>
<dbReference type="Gene3D" id="1.20.1330.10">
    <property type="entry name" value="f41 fragment of flagellin, N-terminal domain"/>
    <property type="match status" value="1"/>
</dbReference>
<protein>
    <recommendedName>
        <fullName evidence="5">Flagellin</fullName>
    </recommendedName>
</protein>
<evidence type="ECO:0000313" key="4">
    <source>
        <dbReference type="EMBL" id="SVC73617.1"/>
    </source>
</evidence>
<dbReference type="InterPro" id="IPR001029">
    <property type="entry name" value="Flagellin_N"/>
</dbReference>
<dbReference type="SUPFAM" id="SSF64518">
    <property type="entry name" value="Phase 1 flagellin"/>
    <property type="match status" value="1"/>
</dbReference>
<dbReference type="PANTHER" id="PTHR42792:SF2">
    <property type="entry name" value="FLAGELLIN"/>
    <property type="match status" value="1"/>
</dbReference>
<reference evidence="4" key="1">
    <citation type="submission" date="2018-05" db="EMBL/GenBank/DDBJ databases">
        <authorList>
            <person name="Lanie J.A."/>
            <person name="Ng W.-L."/>
            <person name="Kazmierczak K.M."/>
            <person name="Andrzejewski T.M."/>
            <person name="Davidsen T.M."/>
            <person name="Wayne K.J."/>
            <person name="Tettelin H."/>
            <person name="Glass J.I."/>
            <person name="Rusch D."/>
            <person name="Podicherti R."/>
            <person name="Tsui H.-C.T."/>
            <person name="Winkler M.E."/>
        </authorList>
    </citation>
    <scope>NUCLEOTIDE SEQUENCE</scope>
</reference>
<dbReference type="InterPro" id="IPR001492">
    <property type="entry name" value="Flagellin"/>
</dbReference>
<dbReference type="GO" id="GO:0005198">
    <property type="term" value="F:structural molecule activity"/>
    <property type="evidence" value="ECO:0007669"/>
    <property type="project" value="InterPro"/>
</dbReference>
<dbReference type="AlphaFoldDB" id="A0A382PL98"/>
<name>A0A382PL98_9ZZZZ</name>
<dbReference type="InterPro" id="IPR046358">
    <property type="entry name" value="Flagellin_C"/>
</dbReference>
<evidence type="ECO:0000259" key="2">
    <source>
        <dbReference type="Pfam" id="PF00669"/>
    </source>
</evidence>
<dbReference type="PANTHER" id="PTHR42792">
    <property type="entry name" value="FLAGELLIN"/>
    <property type="match status" value="1"/>
</dbReference>
<dbReference type="PRINTS" id="PR00207">
    <property type="entry name" value="FLAGELLIN"/>
</dbReference>
<accession>A0A382PL98</accession>
<evidence type="ECO:0000256" key="1">
    <source>
        <dbReference type="ARBA" id="ARBA00023143"/>
    </source>
</evidence>
<evidence type="ECO:0008006" key="5">
    <source>
        <dbReference type="Google" id="ProtNLM"/>
    </source>
</evidence>
<feature type="domain" description="Flagellin C-terminal" evidence="3">
    <location>
        <begin position="200"/>
        <end position="284"/>
    </location>
</feature>
<evidence type="ECO:0000259" key="3">
    <source>
        <dbReference type="Pfam" id="PF00700"/>
    </source>
</evidence>
<gene>
    <name evidence="4" type="ORF">METZ01_LOCUS326471</name>
</gene>
<dbReference type="GO" id="GO:0009288">
    <property type="term" value="C:bacterial-type flagellum"/>
    <property type="evidence" value="ECO:0007669"/>
    <property type="project" value="InterPro"/>
</dbReference>
<sequence>MIQGLQRAMLNAYDNYKRATEDIEKNVEKISSGSRIPNFSDDSVASATVVRMTNKITALEQANRNVKNSQDLLITADTGMAAIRTIVERLREIGVESTSDTMTNEERVILSAEYDQLLEEAEFVVSTTKYNGIELLDGNFTNRIVAIGINDDPDQRINISLGDASADVLGKTEDVAGTPTLFSVSDSSVDDSSKSLDAVETLDAALEQLIEHQAQIGATIRRFDFTITNLESMVLQTENNRNSLTALDEAREITDMSINQIKQQTALAMMAQAQSLSQTIFQLLQNH</sequence>
<feature type="domain" description="Flagellin N-terminal" evidence="2">
    <location>
        <begin position="8"/>
        <end position="141"/>
    </location>
</feature>
<proteinExistence type="predicted"/>
<dbReference type="EMBL" id="UINC01107899">
    <property type="protein sequence ID" value="SVC73617.1"/>
    <property type="molecule type" value="Genomic_DNA"/>
</dbReference>
<dbReference type="Pfam" id="PF00700">
    <property type="entry name" value="Flagellin_C"/>
    <property type="match status" value="1"/>
</dbReference>
<organism evidence="4">
    <name type="scientific">marine metagenome</name>
    <dbReference type="NCBI Taxonomy" id="408172"/>
    <lineage>
        <taxon>unclassified sequences</taxon>
        <taxon>metagenomes</taxon>
        <taxon>ecological metagenomes</taxon>
    </lineage>
</organism>
<dbReference type="Pfam" id="PF00669">
    <property type="entry name" value="Flagellin_N"/>
    <property type="match status" value="1"/>
</dbReference>